<evidence type="ECO:0000256" key="10">
    <source>
        <dbReference type="ARBA" id="ARBA00023136"/>
    </source>
</evidence>
<feature type="transmembrane region" description="Helical" evidence="12">
    <location>
        <begin position="362"/>
        <end position="379"/>
    </location>
</feature>
<protein>
    <recommendedName>
        <fullName evidence="17">PTS sugar transporter subunit IIC</fullName>
    </recommendedName>
</protein>
<keyword evidence="4" id="KW-0762">Sugar transport</keyword>
<dbReference type="InterPro" id="IPR018113">
    <property type="entry name" value="PTrfase_EIIB_Cys"/>
</dbReference>
<dbReference type="SUPFAM" id="SSF55604">
    <property type="entry name" value="Glucose permease domain IIB"/>
    <property type="match status" value="1"/>
</dbReference>
<dbReference type="GO" id="GO:0016301">
    <property type="term" value="F:kinase activity"/>
    <property type="evidence" value="ECO:0007669"/>
    <property type="project" value="UniProtKB-KW"/>
</dbReference>
<evidence type="ECO:0000313" key="15">
    <source>
        <dbReference type="EMBL" id="OUN43101.1"/>
    </source>
</evidence>
<feature type="transmembrane region" description="Helical" evidence="12">
    <location>
        <begin position="245"/>
        <end position="270"/>
    </location>
</feature>
<evidence type="ECO:0000256" key="2">
    <source>
        <dbReference type="ARBA" id="ARBA00022448"/>
    </source>
</evidence>
<evidence type="ECO:0000256" key="5">
    <source>
        <dbReference type="ARBA" id="ARBA00022679"/>
    </source>
</evidence>
<keyword evidence="16" id="KW-1185">Reference proteome</keyword>
<dbReference type="PANTHER" id="PTHR30175">
    <property type="entry name" value="PHOSPHOTRANSFERASE SYSTEM TRANSPORT PROTEIN"/>
    <property type="match status" value="1"/>
</dbReference>
<dbReference type="PROSITE" id="PS01035">
    <property type="entry name" value="PTS_EIIB_TYPE_1_CYS"/>
    <property type="match status" value="1"/>
</dbReference>
<dbReference type="AlphaFoldDB" id="A0A1Y3U2X2"/>
<organism evidence="15 16">
    <name type="scientific">Enorma massiliensis</name>
    <dbReference type="NCBI Taxonomy" id="1472761"/>
    <lineage>
        <taxon>Bacteria</taxon>
        <taxon>Bacillati</taxon>
        <taxon>Actinomycetota</taxon>
        <taxon>Coriobacteriia</taxon>
        <taxon>Coriobacteriales</taxon>
        <taxon>Coriobacteriaceae</taxon>
        <taxon>Enorma</taxon>
    </lineage>
</organism>
<dbReference type="GO" id="GO:0005886">
    <property type="term" value="C:plasma membrane"/>
    <property type="evidence" value="ECO:0007669"/>
    <property type="project" value="UniProtKB-SubCell"/>
</dbReference>
<evidence type="ECO:0000259" key="14">
    <source>
        <dbReference type="PROSITE" id="PS51103"/>
    </source>
</evidence>
<feature type="transmembrane region" description="Helical" evidence="12">
    <location>
        <begin position="153"/>
        <end position="174"/>
    </location>
</feature>
<reference evidence="16" key="1">
    <citation type="submission" date="2017-04" db="EMBL/GenBank/DDBJ databases">
        <title>Function of individual gut microbiota members based on whole genome sequencing of pure cultures obtained from chicken caecum.</title>
        <authorList>
            <person name="Medvecky M."/>
            <person name="Cejkova D."/>
            <person name="Polansky O."/>
            <person name="Karasova D."/>
            <person name="Kubasova T."/>
            <person name="Cizek A."/>
            <person name="Rychlik I."/>
        </authorList>
    </citation>
    <scope>NUCLEOTIDE SEQUENCE [LARGE SCALE GENOMIC DNA]</scope>
    <source>
        <strain evidence="16">An70</strain>
    </source>
</reference>
<keyword evidence="6" id="KW-0598">Phosphotransferase system</keyword>
<dbReference type="RefSeq" id="WP_087186385.1">
    <property type="nucleotide sequence ID" value="NZ_DBEYNO010000038.1"/>
</dbReference>
<evidence type="ECO:0000256" key="8">
    <source>
        <dbReference type="ARBA" id="ARBA00022777"/>
    </source>
</evidence>
<dbReference type="Pfam" id="PF02378">
    <property type="entry name" value="PTS_EIIC"/>
    <property type="match status" value="1"/>
</dbReference>
<comment type="caution">
    <text evidence="15">The sequence shown here is derived from an EMBL/GenBank/DDBJ whole genome shotgun (WGS) entry which is preliminary data.</text>
</comment>
<keyword evidence="3" id="KW-1003">Cell membrane</keyword>
<feature type="transmembrane region" description="Helical" evidence="12">
    <location>
        <begin position="328"/>
        <end position="350"/>
    </location>
</feature>
<dbReference type="InterPro" id="IPR013013">
    <property type="entry name" value="PTS_EIIC_1"/>
</dbReference>
<dbReference type="InterPro" id="IPR001996">
    <property type="entry name" value="PTS_IIB_1"/>
</dbReference>
<comment type="subcellular location">
    <subcellularLocation>
        <location evidence="1">Cell membrane</location>
        <topology evidence="1">Multi-pass membrane protein</topology>
    </subcellularLocation>
</comment>
<proteinExistence type="predicted"/>
<dbReference type="PROSITE" id="PS51098">
    <property type="entry name" value="PTS_EIIB_TYPE_1"/>
    <property type="match status" value="1"/>
</dbReference>
<evidence type="ECO:0000256" key="4">
    <source>
        <dbReference type="ARBA" id="ARBA00022597"/>
    </source>
</evidence>
<dbReference type="InterPro" id="IPR050558">
    <property type="entry name" value="PTS_Sugar-Specific_Components"/>
</dbReference>
<dbReference type="InterPro" id="IPR003352">
    <property type="entry name" value="PTS_EIIC"/>
</dbReference>
<keyword evidence="2" id="KW-0813">Transport</keyword>
<evidence type="ECO:0000259" key="13">
    <source>
        <dbReference type="PROSITE" id="PS51098"/>
    </source>
</evidence>
<evidence type="ECO:0000256" key="3">
    <source>
        <dbReference type="ARBA" id="ARBA00022475"/>
    </source>
</evidence>
<evidence type="ECO:0000256" key="1">
    <source>
        <dbReference type="ARBA" id="ARBA00004651"/>
    </source>
</evidence>
<evidence type="ECO:0000256" key="11">
    <source>
        <dbReference type="PROSITE-ProRule" id="PRU00421"/>
    </source>
</evidence>
<keyword evidence="10 12" id="KW-0472">Membrane</keyword>
<feature type="transmembrane region" description="Helical" evidence="12">
    <location>
        <begin position="109"/>
        <end position="133"/>
    </location>
</feature>
<dbReference type="InterPro" id="IPR036878">
    <property type="entry name" value="Glu_permease_IIB"/>
</dbReference>
<dbReference type="CDD" id="cd00212">
    <property type="entry name" value="PTS_IIB_glc"/>
    <property type="match status" value="1"/>
</dbReference>
<feature type="active site" description="Phosphocysteine intermediate; for EIIB activity" evidence="11">
    <location>
        <position position="25"/>
    </location>
</feature>
<evidence type="ECO:0000256" key="12">
    <source>
        <dbReference type="SAM" id="Phobius"/>
    </source>
</evidence>
<evidence type="ECO:0000313" key="16">
    <source>
        <dbReference type="Proteomes" id="UP000196560"/>
    </source>
</evidence>
<feature type="transmembrane region" description="Helical" evidence="12">
    <location>
        <begin position="426"/>
        <end position="446"/>
    </location>
</feature>
<keyword evidence="5" id="KW-0808">Transferase</keyword>
<feature type="domain" description="PTS EIIB type-1" evidence="13">
    <location>
        <begin position="3"/>
        <end position="86"/>
    </location>
</feature>
<evidence type="ECO:0000256" key="6">
    <source>
        <dbReference type="ARBA" id="ARBA00022683"/>
    </source>
</evidence>
<name>A0A1Y3U2X2_9ACTN</name>
<dbReference type="Proteomes" id="UP000196560">
    <property type="component" value="Unassembled WGS sequence"/>
</dbReference>
<keyword evidence="7 12" id="KW-0812">Transmembrane</keyword>
<dbReference type="PANTHER" id="PTHR30175:SF3">
    <property type="entry name" value="PTS SYSTEM N-ACETYLMURAMIC ACID-SPECIFIC EIIBC COMPONENT"/>
    <property type="match status" value="1"/>
</dbReference>
<accession>A0A1Y3U2X2</accession>
<dbReference type="GO" id="GO:0009401">
    <property type="term" value="P:phosphoenolpyruvate-dependent sugar phosphotransferase system"/>
    <property type="evidence" value="ECO:0007669"/>
    <property type="project" value="UniProtKB-KW"/>
</dbReference>
<dbReference type="GO" id="GO:0090588">
    <property type="term" value="F:protein-phosphocysteine-N-acetylmuramate phosphotransferase system transporter activity"/>
    <property type="evidence" value="ECO:0007669"/>
    <property type="project" value="TreeGrafter"/>
</dbReference>
<evidence type="ECO:0008006" key="17">
    <source>
        <dbReference type="Google" id="ProtNLM"/>
    </source>
</evidence>
<evidence type="ECO:0000256" key="9">
    <source>
        <dbReference type="ARBA" id="ARBA00022989"/>
    </source>
</evidence>
<gene>
    <name evidence="15" type="ORF">B5G21_05790</name>
</gene>
<feature type="transmembrane region" description="Helical" evidence="12">
    <location>
        <begin position="290"/>
        <end position="308"/>
    </location>
</feature>
<keyword evidence="9 12" id="KW-1133">Transmembrane helix</keyword>
<keyword evidence="8" id="KW-0418">Kinase</keyword>
<dbReference type="PROSITE" id="PS51103">
    <property type="entry name" value="PTS_EIIC_TYPE_1"/>
    <property type="match status" value="1"/>
</dbReference>
<feature type="transmembrane region" description="Helical" evidence="12">
    <location>
        <begin position="186"/>
        <end position="205"/>
    </location>
</feature>
<dbReference type="GO" id="GO:0008982">
    <property type="term" value="F:protein-N(PI)-phosphohistidine-sugar phosphotransferase activity"/>
    <property type="evidence" value="ECO:0007669"/>
    <property type="project" value="InterPro"/>
</dbReference>
<feature type="transmembrane region" description="Helical" evidence="12">
    <location>
        <begin position="386"/>
        <end position="406"/>
    </location>
</feature>
<dbReference type="EMBL" id="NFHO01000005">
    <property type="protein sequence ID" value="OUN43101.1"/>
    <property type="molecule type" value="Genomic_DNA"/>
</dbReference>
<dbReference type="Pfam" id="PF00367">
    <property type="entry name" value="PTS_EIIB"/>
    <property type="match status" value="1"/>
</dbReference>
<evidence type="ECO:0000256" key="7">
    <source>
        <dbReference type="ARBA" id="ARBA00022692"/>
    </source>
</evidence>
<sequence length="464" mass="48162">MSQPIASKLLELLGGAGNIAELENCMTRVRVQVKQEDLVNVEEIKKLSEVLTVMKDDTGFQIVVGPGAASRICDQMKELGIEVMEQQAEDHAVIHKHDAKGLFAFISKVFLPLIPVFAGAGLLFGLKQIFVGAYDVAGIEFFNPANVADGGSVFMGALNVLAGTFFTYLNIAVAMSACKNLGGNPYLGLVGGGIVISVGALEGAATGIPGVVFQSGRGGVMAAFAAGALMAIVEKWVKKRTPDSLAIHVPSLVSIIVVGLLTLFVLQPVFGFVLDLITGSLMWLFENAGPLGGAALSFSWLFLVMLGIHHGFTPINTALIQSVGYTPLYPFGSLAGGGQVGASLALMVKYRSNKNLVSAVKGGLPAGILGIGEPLIYGVSLPLGRIFPLACLGGAVGGAVMGFFTQGSVAVNVSGILGVLVNISPLVYFAGYAISVVAGFVLVYFVGAKQSALDTFEGHDLDSH</sequence>
<feature type="transmembrane region" description="Helical" evidence="12">
    <location>
        <begin position="211"/>
        <end position="233"/>
    </location>
</feature>
<dbReference type="Gene3D" id="3.30.1360.60">
    <property type="entry name" value="Glucose permease domain IIB"/>
    <property type="match status" value="1"/>
</dbReference>
<feature type="domain" description="PTS EIIC type-1" evidence="14">
    <location>
        <begin position="97"/>
        <end position="460"/>
    </location>
</feature>